<dbReference type="Proteomes" id="UP001595952">
    <property type="component" value="Unassembled WGS sequence"/>
</dbReference>
<protein>
    <submittedName>
        <fullName evidence="2">Uncharacterized protein</fullName>
    </submittedName>
</protein>
<sequence>MRKMLLALSALMLGGALATEVAIPNTQVAYEVTRDPITDRNTSSIFIDAQAGETYVEFDCRKGNPVFYLFTEDQLMTQDEYDEEAWPDLTYRVDNQTARTIAGLSLEQDEDPEDETHLMSLVVEDKNDALMFSAFKNAQTRVALRVTRANGRELTYVFPVKGFAQALKAINNCK</sequence>
<feature type="chain" id="PRO_5046085179" evidence="1">
    <location>
        <begin position="19"/>
        <end position="174"/>
    </location>
</feature>
<dbReference type="RefSeq" id="WP_380062212.1">
    <property type="nucleotide sequence ID" value="NZ_JBHSEI010000009.1"/>
</dbReference>
<gene>
    <name evidence="2" type="ORF">ACFO0D_12790</name>
</gene>
<organism evidence="2 3">
    <name type="scientific">Deinococcus hohokamensis</name>
    <dbReference type="NCBI Taxonomy" id="309883"/>
    <lineage>
        <taxon>Bacteria</taxon>
        <taxon>Thermotogati</taxon>
        <taxon>Deinococcota</taxon>
        <taxon>Deinococci</taxon>
        <taxon>Deinococcales</taxon>
        <taxon>Deinococcaceae</taxon>
        <taxon>Deinococcus</taxon>
    </lineage>
</organism>
<comment type="caution">
    <text evidence="2">The sequence shown here is derived from an EMBL/GenBank/DDBJ whole genome shotgun (WGS) entry which is preliminary data.</text>
</comment>
<feature type="signal peptide" evidence="1">
    <location>
        <begin position="1"/>
        <end position="18"/>
    </location>
</feature>
<evidence type="ECO:0000256" key="1">
    <source>
        <dbReference type="SAM" id="SignalP"/>
    </source>
</evidence>
<proteinExistence type="predicted"/>
<keyword evidence="3" id="KW-1185">Reference proteome</keyword>
<evidence type="ECO:0000313" key="3">
    <source>
        <dbReference type="Proteomes" id="UP001595952"/>
    </source>
</evidence>
<accession>A0ABV9ICC7</accession>
<reference evidence="3" key="1">
    <citation type="journal article" date="2019" name="Int. J. Syst. Evol. Microbiol.">
        <title>The Global Catalogue of Microorganisms (GCM) 10K type strain sequencing project: providing services to taxonomists for standard genome sequencing and annotation.</title>
        <authorList>
            <consortium name="The Broad Institute Genomics Platform"/>
            <consortium name="The Broad Institute Genome Sequencing Center for Infectious Disease"/>
            <person name="Wu L."/>
            <person name="Ma J."/>
        </authorList>
    </citation>
    <scope>NUCLEOTIDE SEQUENCE [LARGE SCALE GENOMIC DNA]</scope>
    <source>
        <strain evidence="3">CCUG 55995</strain>
    </source>
</reference>
<evidence type="ECO:0000313" key="2">
    <source>
        <dbReference type="EMBL" id="MFC4639211.1"/>
    </source>
</evidence>
<name>A0ABV9ICC7_9DEIO</name>
<keyword evidence="1" id="KW-0732">Signal</keyword>
<dbReference type="EMBL" id="JBHSEI010000009">
    <property type="protein sequence ID" value="MFC4639211.1"/>
    <property type="molecule type" value="Genomic_DNA"/>
</dbReference>